<evidence type="ECO:0000256" key="2">
    <source>
        <dbReference type="ARBA" id="ARBA00012052"/>
    </source>
</evidence>
<reference evidence="12 13" key="1">
    <citation type="submission" date="2020-08" db="EMBL/GenBank/DDBJ databases">
        <authorList>
            <person name="Liu C."/>
            <person name="Sun Q."/>
        </authorList>
    </citation>
    <scope>NUCLEOTIDE SEQUENCE [LARGE SCALE GENOMIC DNA]</scope>
    <source>
        <strain evidence="12 13">NSJ-4</strain>
    </source>
</reference>
<name>A0A7G9FMJ9_9FIRM</name>
<accession>A0A7G9FMJ9</accession>
<evidence type="ECO:0000256" key="3">
    <source>
        <dbReference type="ARBA" id="ARBA00017473"/>
    </source>
</evidence>
<feature type="active site" evidence="9">
    <location>
        <position position="11"/>
    </location>
</feature>
<dbReference type="PANTHER" id="PTHR43527">
    <property type="entry name" value="4-DIPHOSPHOCYTIDYL-2-C-METHYL-D-ERYTHRITOL KINASE, CHLOROPLASTIC"/>
    <property type="match status" value="1"/>
</dbReference>
<evidence type="ECO:0000259" key="11">
    <source>
        <dbReference type="Pfam" id="PF08544"/>
    </source>
</evidence>
<evidence type="ECO:0000256" key="7">
    <source>
        <dbReference type="ARBA" id="ARBA00022840"/>
    </source>
</evidence>
<dbReference type="InterPro" id="IPR036554">
    <property type="entry name" value="GHMP_kinase_C_sf"/>
</dbReference>
<evidence type="ECO:0000313" key="12">
    <source>
        <dbReference type="EMBL" id="QNL99780.1"/>
    </source>
</evidence>
<dbReference type="UniPathway" id="UPA00056">
    <property type="reaction ID" value="UER00094"/>
</dbReference>
<feature type="domain" description="GHMP kinase N-terminal" evidence="10">
    <location>
        <begin position="69"/>
        <end position="146"/>
    </location>
</feature>
<evidence type="ECO:0000256" key="5">
    <source>
        <dbReference type="ARBA" id="ARBA00022741"/>
    </source>
</evidence>
<dbReference type="InterPro" id="IPR006204">
    <property type="entry name" value="GHMP_kinase_N_dom"/>
</dbReference>
<dbReference type="InterPro" id="IPR004424">
    <property type="entry name" value="IspE"/>
</dbReference>
<comment type="similarity">
    <text evidence="1 9">Belongs to the GHMP kinase family. IspE subfamily.</text>
</comment>
<dbReference type="Gene3D" id="3.30.70.890">
    <property type="entry name" value="GHMP kinase, C-terminal domain"/>
    <property type="match status" value="1"/>
</dbReference>
<keyword evidence="5 9" id="KW-0547">Nucleotide-binding</keyword>
<evidence type="ECO:0000256" key="9">
    <source>
        <dbReference type="HAMAP-Rule" id="MF_00061"/>
    </source>
</evidence>
<dbReference type="InterPro" id="IPR013750">
    <property type="entry name" value="GHMP_kinase_C_dom"/>
</dbReference>
<protein>
    <recommendedName>
        <fullName evidence="3 9">4-diphosphocytidyl-2-C-methyl-D-erythritol kinase</fullName>
        <shortName evidence="9">CMK</shortName>
        <ecNumber evidence="2 9">2.7.1.148</ecNumber>
    </recommendedName>
    <alternativeName>
        <fullName evidence="8 9">4-(cytidine-5'-diphospho)-2-C-methyl-D-erythritol kinase</fullName>
    </alternativeName>
</protein>
<gene>
    <name evidence="9" type="primary">ispE</name>
    <name evidence="12" type="ORF">H9Q76_00240</name>
</gene>
<dbReference type="KEGG" id="wcp:H9Q76_00240"/>
<proteinExistence type="inferred from homology"/>
<dbReference type="SUPFAM" id="SSF55060">
    <property type="entry name" value="GHMP Kinase, C-terminal domain"/>
    <property type="match status" value="1"/>
</dbReference>
<feature type="active site" evidence="9">
    <location>
        <position position="139"/>
    </location>
</feature>
<dbReference type="RefSeq" id="WP_021984240.1">
    <property type="nucleotide sequence ID" value="NZ_CP060632.1"/>
</dbReference>
<keyword evidence="6 9" id="KW-0418">Kinase</keyword>
<dbReference type="SUPFAM" id="SSF54211">
    <property type="entry name" value="Ribosomal protein S5 domain 2-like"/>
    <property type="match status" value="1"/>
</dbReference>
<keyword evidence="13" id="KW-1185">Reference proteome</keyword>
<evidence type="ECO:0000256" key="1">
    <source>
        <dbReference type="ARBA" id="ARBA00009684"/>
    </source>
</evidence>
<dbReference type="PANTHER" id="PTHR43527:SF2">
    <property type="entry name" value="4-DIPHOSPHOCYTIDYL-2-C-METHYL-D-ERYTHRITOL KINASE, CHLOROPLASTIC"/>
    <property type="match status" value="1"/>
</dbReference>
<dbReference type="AlphaFoldDB" id="A0A7G9FMJ9"/>
<comment type="catalytic activity">
    <reaction evidence="9">
        <text>4-CDP-2-C-methyl-D-erythritol + ATP = 4-CDP-2-C-methyl-D-erythritol 2-phosphate + ADP + H(+)</text>
        <dbReference type="Rhea" id="RHEA:18437"/>
        <dbReference type="ChEBI" id="CHEBI:15378"/>
        <dbReference type="ChEBI" id="CHEBI:30616"/>
        <dbReference type="ChEBI" id="CHEBI:57823"/>
        <dbReference type="ChEBI" id="CHEBI:57919"/>
        <dbReference type="ChEBI" id="CHEBI:456216"/>
        <dbReference type="EC" id="2.7.1.148"/>
    </reaction>
</comment>
<dbReference type="GO" id="GO:0050515">
    <property type="term" value="F:4-(cytidine 5'-diphospho)-2-C-methyl-D-erythritol kinase activity"/>
    <property type="evidence" value="ECO:0007669"/>
    <property type="project" value="UniProtKB-UniRule"/>
</dbReference>
<dbReference type="EMBL" id="CP060632">
    <property type="protein sequence ID" value="QNL99780.1"/>
    <property type="molecule type" value="Genomic_DNA"/>
</dbReference>
<dbReference type="HAMAP" id="MF_00061">
    <property type="entry name" value="IspE"/>
    <property type="match status" value="1"/>
</dbReference>
<dbReference type="PIRSF" id="PIRSF010376">
    <property type="entry name" value="IspE"/>
    <property type="match status" value="1"/>
</dbReference>
<sequence length="288" mass="31457">MKTLTRNAYAKVNLALDVLRRREDGYHDVCMIMQNLSLYDTLTFTVEEADTLTITLACDKAFVPCDARNLIYKAIALMGETYHLTGHVHVELVKRIPVEAGMAGGSTDCAAAFHAMRELYGLDVSDQELMKLGVKLGADVPYCIMAKTALSEGIGEVLTEVAPLPDCFVVVAKPTISVSTKMVYENLHANELQHHPDVAGMVDALKQGDLSGVASRMENVLETVTTKLYPQIEEIKQTMKESGAENAIMSGSGPTVFGLYTEKATAEQAAEKIRQQYGLSEVYVTQPC</sequence>
<dbReference type="EC" id="2.7.1.148" evidence="2 9"/>
<evidence type="ECO:0000256" key="8">
    <source>
        <dbReference type="ARBA" id="ARBA00032554"/>
    </source>
</evidence>
<dbReference type="Gene3D" id="3.30.230.10">
    <property type="match status" value="1"/>
</dbReference>
<evidence type="ECO:0000313" key="13">
    <source>
        <dbReference type="Proteomes" id="UP000515819"/>
    </source>
</evidence>
<dbReference type="InterPro" id="IPR014721">
    <property type="entry name" value="Ribsml_uS5_D2-typ_fold_subgr"/>
</dbReference>
<dbReference type="Proteomes" id="UP000515819">
    <property type="component" value="Chromosome"/>
</dbReference>
<feature type="binding site" evidence="9">
    <location>
        <begin position="97"/>
        <end position="107"/>
    </location>
    <ligand>
        <name>ATP</name>
        <dbReference type="ChEBI" id="CHEBI:30616"/>
    </ligand>
</feature>
<dbReference type="Pfam" id="PF00288">
    <property type="entry name" value="GHMP_kinases_N"/>
    <property type="match status" value="1"/>
</dbReference>
<dbReference type="NCBIfam" id="TIGR00154">
    <property type="entry name" value="ispE"/>
    <property type="match status" value="1"/>
</dbReference>
<keyword evidence="9" id="KW-0414">Isoprene biosynthesis</keyword>
<evidence type="ECO:0000256" key="6">
    <source>
        <dbReference type="ARBA" id="ARBA00022777"/>
    </source>
</evidence>
<dbReference type="GO" id="GO:0019288">
    <property type="term" value="P:isopentenyl diphosphate biosynthetic process, methylerythritol 4-phosphate pathway"/>
    <property type="evidence" value="ECO:0007669"/>
    <property type="project" value="UniProtKB-UniRule"/>
</dbReference>
<evidence type="ECO:0000259" key="10">
    <source>
        <dbReference type="Pfam" id="PF00288"/>
    </source>
</evidence>
<evidence type="ECO:0000256" key="4">
    <source>
        <dbReference type="ARBA" id="ARBA00022679"/>
    </source>
</evidence>
<feature type="domain" description="GHMP kinase C-terminal" evidence="11">
    <location>
        <begin position="201"/>
        <end position="277"/>
    </location>
</feature>
<organism evidence="12 13">
    <name type="scientific">Wujia chipingensis</name>
    <dbReference type="NCBI Taxonomy" id="2763670"/>
    <lineage>
        <taxon>Bacteria</taxon>
        <taxon>Bacillati</taxon>
        <taxon>Bacillota</taxon>
        <taxon>Clostridia</taxon>
        <taxon>Lachnospirales</taxon>
        <taxon>Lachnospiraceae</taxon>
        <taxon>Wujia</taxon>
    </lineage>
</organism>
<dbReference type="NCBIfam" id="NF011202">
    <property type="entry name" value="PRK14608.1"/>
    <property type="match status" value="1"/>
</dbReference>
<dbReference type="GO" id="GO:0016114">
    <property type="term" value="P:terpenoid biosynthetic process"/>
    <property type="evidence" value="ECO:0007669"/>
    <property type="project" value="UniProtKB-UniRule"/>
</dbReference>
<keyword evidence="7 9" id="KW-0067">ATP-binding</keyword>
<comment type="function">
    <text evidence="9">Catalyzes the phosphorylation of the position 2 hydroxy group of 4-diphosphocytidyl-2C-methyl-D-erythritol.</text>
</comment>
<dbReference type="GO" id="GO:0005524">
    <property type="term" value="F:ATP binding"/>
    <property type="evidence" value="ECO:0007669"/>
    <property type="project" value="UniProtKB-UniRule"/>
</dbReference>
<dbReference type="Pfam" id="PF08544">
    <property type="entry name" value="GHMP_kinases_C"/>
    <property type="match status" value="1"/>
</dbReference>
<keyword evidence="4 9" id="KW-0808">Transferase</keyword>
<dbReference type="InterPro" id="IPR020568">
    <property type="entry name" value="Ribosomal_Su5_D2-typ_SF"/>
</dbReference>
<comment type="pathway">
    <text evidence="9">Isoprenoid biosynthesis; isopentenyl diphosphate biosynthesis via DXP pathway; isopentenyl diphosphate from 1-deoxy-D-xylulose 5-phosphate: step 3/6.</text>
</comment>